<sequence length="73" mass="7386">MPAPTKTVSFLYLAGVPAPMKTSAKTAAAESNGALPRDLNPGAMNAGTKMGAAGSKGRYISHDTLSRTSCAAF</sequence>
<dbReference type="AlphaFoldDB" id="A0A0A9B9Q1"/>
<protein>
    <submittedName>
        <fullName evidence="1">Uncharacterized protein</fullName>
    </submittedName>
</protein>
<accession>A0A0A9B9Q1</accession>
<reference evidence="1" key="2">
    <citation type="journal article" date="2015" name="Data Brief">
        <title>Shoot transcriptome of the giant reed, Arundo donax.</title>
        <authorList>
            <person name="Barrero R.A."/>
            <person name="Guerrero F.D."/>
            <person name="Moolhuijzen P."/>
            <person name="Goolsby J.A."/>
            <person name="Tidwell J."/>
            <person name="Bellgard S.E."/>
            <person name="Bellgard M.I."/>
        </authorList>
    </citation>
    <scope>NUCLEOTIDE SEQUENCE</scope>
    <source>
        <tissue evidence="1">Shoot tissue taken approximately 20 cm above the soil surface</tissue>
    </source>
</reference>
<proteinExistence type="predicted"/>
<name>A0A0A9B9Q1_ARUDO</name>
<dbReference type="EMBL" id="GBRH01239935">
    <property type="protein sequence ID" value="JAD57960.1"/>
    <property type="molecule type" value="Transcribed_RNA"/>
</dbReference>
<evidence type="ECO:0000313" key="1">
    <source>
        <dbReference type="EMBL" id="JAD57960.1"/>
    </source>
</evidence>
<reference evidence="1" key="1">
    <citation type="submission" date="2014-09" db="EMBL/GenBank/DDBJ databases">
        <authorList>
            <person name="Magalhaes I.L.F."/>
            <person name="Oliveira U."/>
            <person name="Santos F.R."/>
            <person name="Vidigal T.H.D.A."/>
            <person name="Brescovit A.D."/>
            <person name="Santos A.J."/>
        </authorList>
    </citation>
    <scope>NUCLEOTIDE SEQUENCE</scope>
    <source>
        <tissue evidence="1">Shoot tissue taken approximately 20 cm above the soil surface</tissue>
    </source>
</reference>
<organism evidence="1">
    <name type="scientific">Arundo donax</name>
    <name type="common">Giant reed</name>
    <name type="synonym">Donax arundinaceus</name>
    <dbReference type="NCBI Taxonomy" id="35708"/>
    <lineage>
        <taxon>Eukaryota</taxon>
        <taxon>Viridiplantae</taxon>
        <taxon>Streptophyta</taxon>
        <taxon>Embryophyta</taxon>
        <taxon>Tracheophyta</taxon>
        <taxon>Spermatophyta</taxon>
        <taxon>Magnoliopsida</taxon>
        <taxon>Liliopsida</taxon>
        <taxon>Poales</taxon>
        <taxon>Poaceae</taxon>
        <taxon>PACMAD clade</taxon>
        <taxon>Arundinoideae</taxon>
        <taxon>Arundineae</taxon>
        <taxon>Arundo</taxon>
    </lineage>
</organism>